<sequence length="55" mass="5681">MDALARWIYPLICLLSLLLVIATAAIDHQGAYPDGSAVGQVGLMLETLAAQPSAG</sequence>
<gene>
    <name evidence="2" type="ORF">HNQ01_000341</name>
</gene>
<accession>A0ABX2FX94</accession>
<keyword evidence="1" id="KW-0812">Transmembrane</keyword>
<dbReference type="RefSeq" id="WP_173803571.1">
    <property type="nucleotide sequence ID" value="NZ_JABSNM010000001.1"/>
</dbReference>
<protein>
    <submittedName>
        <fullName evidence="2">Uncharacterized protein</fullName>
    </submittedName>
</protein>
<keyword evidence="1" id="KW-1133">Transmembrane helix</keyword>
<comment type="caution">
    <text evidence="2">The sequence shown here is derived from an EMBL/GenBank/DDBJ whole genome shotgun (WGS) entry which is preliminary data.</text>
</comment>
<evidence type="ECO:0000313" key="3">
    <source>
        <dbReference type="Proteomes" id="UP001516061"/>
    </source>
</evidence>
<evidence type="ECO:0000256" key="1">
    <source>
        <dbReference type="SAM" id="Phobius"/>
    </source>
</evidence>
<organism evidence="2 3">
    <name type="scientific">Sphaerotilus uruguayifluvii</name>
    <dbReference type="NCBI Taxonomy" id="2735897"/>
    <lineage>
        <taxon>Bacteria</taxon>
        <taxon>Pseudomonadati</taxon>
        <taxon>Pseudomonadota</taxon>
        <taxon>Betaproteobacteria</taxon>
        <taxon>Burkholderiales</taxon>
        <taxon>Sphaerotilaceae</taxon>
        <taxon>Sphaerotilus</taxon>
    </lineage>
</organism>
<evidence type="ECO:0000313" key="2">
    <source>
        <dbReference type="EMBL" id="NRT54634.1"/>
    </source>
</evidence>
<dbReference type="EMBL" id="JABSNM010000001">
    <property type="protein sequence ID" value="NRT54634.1"/>
    <property type="molecule type" value="Genomic_DNA"/>
</dbReference>
<keyword evidence="1" id="KW-0472">Membrane</keyword>
<dbReference type="Proteomes" id="UP001516061">
    <property type="component" value="Unassembled WGS sequence"/>
</dbReference>
<proteinExistence type="predicted"/>
<feature type="transmembrane region" description="Helical" evidence="1">
    <location>
        <begin position="7"/>
        <end position="26"/>
    </location>
</feature>
<name>A0ABX2FX94_9BURK</name>
<keyword evidence="3" id="KW-1185">Reference proteome</keyword>
<reference evidence="2 3" key="1">
    <citation type="submission" date="2020-05" db="EMBL/GenBank/DDBJ databases">
        <title>Genomic Encyclopedia of Type Strains, Phase IV (KMG-V): Genome sequencing to study the core and pangenomes of soil and plant-associated prokaryotes.</title>
        <authorList>
            <person name="Whitman W."/>
        </authorList>
    </citation>
    <scope>NUCLEOTIDE SEQUENCE [LARGE SCALE GENOMIC DNA]</scope>
    <source>
        <strain evidence="2 3">C29</strain>
    </source>
</reference>